<sequence length="563" mass="63402">MTPSDIARQYASDVVSGGIVACRYVKLACQRFLNDLERQDDDDWPYVFDEAKADRAVKFMQLMPHTKGKWSASKSKLVFEPWQVFIEANIFGWVKKDTGKRRFREVYEEEPRKNGKSARLAARGIYLFAADGESGAEVYSGATTEKQAFEVFRPAWMMAHKLESLRNRFGIELSGNQKNPGPMFVMEDMSKFETVIGNPGDGASPHAALVDEYHEHDTDALVDTMQTGMGAREQPLLSIITTAGSNLGGPCYEKRRDVIRILEGQTIDETIFGIIYTIDDDDSWDDPASLIKANPNYGVSVFPDFLLAQLQQAKRSASKQNAFRTKHLNQWVGARTVWMNMLAWQRQKRDFTIADMAGCRCWMALDLASKKDVAALVMLFEKAGQFYCIPRFYAPEAAAEENEKYQNFALEGHLTLTPGSMTDYAFIEADILDLAKQIDLQDVAFDDWQANYLITRLSNTSIPVVDFNQTVKNMSDPMKEVEARVIARTLWHDGNPVMTWMMGNVAAKIDAKENIYPRKENDNDPNCKIDGPVTLIMAMGRALVAGVDDGDDFMNAIRNPIIA</sequence>
<dbReference type="Pfam" id="PF20441">
    <property type="entry name" value="TerL_nuclease"/>
    <property type="match status" value="1"/>
</dbReference>
<dbReference type="Proteomes" id="UP000644192">
    <property type="component" value="Unassembled WGS sequence"/>
</dbReference>
<dbReference type="InterPro" id="IPR046461">
    <property type="entry name" value="TerL_ATPase"/>
</dbReference>
<dbReference type="GO" id="GO:0004519">
    <property type="term" value="F:endonuclease activity"/>
    <property type="evidence" value="ECO:0007669"/>
    <property type="project" value="InterPro"/>
</dbReference>
<comment type="caution">
    <text evidence="4">The sequence shown here is derived from an EMBL/GenBank/DDBJ whole genome shotgun (WGS) entry which is preliminary data.</text>
</comment>
<dbReference type="RefSeq" id="WP_031637184.1">
    <property type="nucleotide sequence ID" value="NZ_CAADLW010000829.1"/>
</dbReference>
<dbReference type="EMBL" id="NFFZ01000016">
    <property type="protein sequence ID" value="OTI57591.1"/>
    <property type="molecule type" value="Genomic_DNA"/>
</dbReference>
<evidence type="ECO:0000313" key="5">
    <source>
        <dbReference type="Proteomes" id="UP000194857"/>
    </source>
</evidence>
<reference evidence="3" key="2">
    <citation type="submission" date="2020-01" db="EMBL/GenBank/DDBJ databases">
        <title>Bacteria Cultured from War Wounds Associated with the Conflict in Eastern Ukraine.</title>
        <authorList>
            <person name="Snesrud E."/>
            <person name="Galac M.R."/>
            <person name="Mc Gann P."/>
            <person name="Valentine K."/>
            <person name="Viacheslav K."/>
        </authorList>
    </citation>
    <scope>NUCLEOTIDE SEQUENCE</scope>
    <source>
        <strain evidence="3">VNMU148</strain>
    </source>
</reference>
<dbReference type="PANTHER" id="PTHR41287">
    <property type="match status" value="1"/>
</dbReference>
<feature type="domain" description="Terminase large subunit-like ATPase" evidence="1">
    <location>
        <begin position="81"/>
        <end position="256"/>
    </location>
</feature>
<dbReference type="InterPro" id="IPR027417">
    <property type="entry name" value="P-loop_NTPase"/>
</dbReference>
<proteinExistence type="predicted"/>
<evidence type="ECO:0000313" key="4">
    <source>
        <dbReference type="EMBL" id="OTI57591.1"/>
    </source>
</evidence>
<dbReference type="Gene3D" id="3.40.50.300">
    <property type="entry name" value="P-loop containing nucleotide triphosphate hydrolases"/>
    <property type="match status" value="1"/>
</dbReference>
<feature type="domain" description="Terminase large subunit-like endonuclease" evidence="2">
    <location>
        <begin position="268"/>
        <end position="543"/>
    </location>
</feature>
<accession>A0A241XK86</accession>
<dbReference type="InterPro" id="IPR046462">
    <property type="entry name" value="TerL_nuclease"/>
</dbReference>
<dbReference type="AlphaFoldDB" id="A0A241XK86"/>
<organism evidence="4 5">
    <name type="scientific">Pseudomonas aeruginosa</name>
    <dbReference type="NCBI Taxonomy" id="287"/>
    <lineage>
        <taxon>Bacteria</taxon>
        <taxon>Pseudomonadati</taxon>
        <taxon>Pseudomonadota</taxon>
        <taxon>Gammaproteobacteria</taxon>
        <taxon>Pseudomonadales</taxon>
        <taxon>Pseudomonadaceae</taxon>
        <taxon>Pseudomonas</taxon>
    </lineage>
</organism>
<dbReference type="PANTHER" id="PTHR41287:SF1">
    <property type="entry name" value="PROTEIN YMFN"/>
    <property type="match status" value="1"/>
</dbReference>
<evidence type="ECO:0000259" key="1">
    <source>
        <dbReference type="Pfam" id="PF03354"/>
    </source>
</evidence>
<protein>
    <submittedName>
        <fullName evidence="3 4">Terminase</fullName>
    </submittedName>
</protein>
<dbReference type="InterPro" id="IPR005021">
    <property type="entry name" value="Terminase_largesu-like"/>
</dbReference>
<name>A0A241XK86_PSEAI</name>
<evidence type="ECO:0000259" key="2">
    <source>
        <dbReference type="Pfam" id="PF20441"/>
    </source>
</evidence>
<reference evidence="4 5" key="1">
    <citation type="submission" date="2017-05" db="EMBL/GenBank/DDBJ databases">
        <authorList>
            <person name="Song R."/>
            <person name="Chenine A.L."/>
            <person name="Ruprecht R.M."/>
        </authorList>
    </citation>
    <scope>NUCLEOTIDE SEQUENCE [LARGE SCALE GENOMIC DNA]</scope>
    <source>
        <strain evidence="4 5">S567_C10_BS</strain>
    </source>
</reference>
<dbReference type="Proteomes" id="UP000194857">
    <property type="component" value="Unassembled WGS sequence"/>
</dbReference>
<evidence type="ECO:0000313" key="3">
    <source>
        <dbReference type="EMBL" id="MZZ14533.1"/>
    </source>
</evidence>
<dbReference type="Pfam" id="PF03354">
    <property type="entry name" value="TerL_ATPase"/>
    <property type="match status" value="1"/>
</dbReference>
<gene>
    <name evidence="4" type="ORF">CAZ10_25530</name>
    <name evidence="3" type="ORF">GUL26_19980</name>
</gene>
<dbReference type="EMBL" id="WXZT01000014">
    <property type="protein sequence ID" value="MZZ14533.1"/>
    <property type="molecule type" value="Genomic_DNA"/>
</dbReference>